<keyword evidence="10" id="KW-1185">Reference proteome</keyword>
<dbReference type="EC" id="3.4.-.-" evidence="8"/>
<keyword evidence="4 8" id="KW-0378">Hydrolase</keyword>
<accession>A0A9X1XTJ3</accession>
<proteinExistence type="inferred from homology"/>
<evidence type="ECO:0000256" key="1">
    <source>
        <dbReference type="ARBA" id="ARBA00008136"/>
    </source>
</evidence>
<evidence type="ECO:0000256" key="8">
    <source>
        <dbReference type="RuleBase" id="RU364100"/>
    </source>
</evidence>
<evidence type="ECO:0000256" key="6">
    <source>
        <dbReference type="ARBA" id="ARBA00023125"/>
    </source>
</evidence>
<organism evidence="9 10">
    <name type="scientific">Flavobacterium pygoscelis</name>
    <dbReference type="NCBI Taxonomy" id="2893176"/>
    <lineage>
        <taxon>Bacteria</taxon>
        <taxon>Pseudomonadati</taxon>
        <taxon>Bacteroidota</taxon>
        <taxon>Flavobacteriia</taxon>
        <taxon>Flavobacteriales</taxon>
        <taxon>Flavobacteriaceae</taxon>
        <taxon>Flavobacterium</taxon>
    </lineage>
</organism>
<keyword evidence="5" id="KW-0190">Covalent protein-DNA linkage</keyword>
<dbReference type="GO" id="GO:0008233">
    <property type="term" value="F:peptidase activity"/>
    <property type="evidence" value="ECO:0007669"/>
    <property type="project" value="UniProtKB-KW"/>
</dbReference>
<sequence length="215" mass="24876">MCYHTIQTKLALQIEKRFNAKIKDKSSFAPDDHVNGFTFPKTPIITNEDVTIIEHFNWGLIPAWSKNDDIKVMTLNAKIETIKEKPSFKDVVNQRCLIIANGFYEWQWLDSKGKNKVKYQIGIGNEELFAFAGLYSRWNDTKSGQVINTYTMLTTHASPLMAKIHNIKKRMPIVLHPEDESKWLNLTPIEDFAYPYKTDLVAKQISNDPQHLSLF</sequence>
<evidence type="ECO:0000256" key="5">
    <source>
        <dbReference type="ARBA" id="ARBA00023124"/>
    </source>
</evidence>
<dbReference type="GO" id="GO:0003697">
    <property type="term" value="F:single-stranded DNA binding"/>
    <property type="evidence" value="ECO:0007669"/>
    <property type="project" value="InterPro"/>
</dbReference>
<evidence type="ECO:0000256" key="3">
    <source>
        <dbReference type="ARBA" id="ARBA00022763"/>
    </source>
</evidence>
<gene>
    <name evidence="9" type="ORF">MW871_13790</name>
</gene>
<keyword evidence="3" id="KW-0227">DNA damage</keyword>
<dbReference type="GO" id="GO:0006508">
    <property type="term" value="P:proteolysis"/>
    <property type="evidence" value="ECO:0007669"/>
    <property type="project" value="UniProtKB-KW"/>
</dbReference>
<evidence type="ECO:0000313" key="10">
    <source>
        <dbReference type="Proteomes" id="UP001139260"/>
    </source>
</evidence>
<dbReference type="Pfam" id="PF02586">
    <property type="entry name" value="SRAP"/>
    <property type="match status" value="1"/>
</dbReference>
<dbReference type="GO" id="GO:0106300">
    <property type="term" value="P:protein-DNA covalent cross-linking repair"/>
    <property type="evidence" value="ECO:0007669"/>
    <property type="project" value="InterPro"/>
</dbReference>
<dbReference type="PANTHER" id="PTHR13604:SF0">
    <property type="entry name" value="ABASIC SITE PROCESSING PROTEIN HMCES"/>
    <property type="match status" value="1"/>
</dbReference>
<reference evidence="9" key="1">
    <citation type="submission" date="2022-04" db="EMBL/GenBank/DDBJ databases">
        <title>Flavobacterium pygoscelis sp. nov. isolated from Chinstrap chick (Pygoscelis antarcticus).</title>
        <authorList>
            <person name="Irgang R."/>
            <person name="Poblete-Morales M."/>
            <person name="Avendano-Herrera R."/>
        </authorList>
    </citation>
    <scope>NUCLEOTIDE SEQUENCE</scope>
    <source>
        <strain evidence="9">I-SCBP12n</strain>
    </source>
</reference>
<dbReference type="AlphaFoldDB" id="A0A9X1XTJ3"/>
<dbReference type="GO" id="GO:0016829">
    <property type="term" value="F:lyase activity"/>
    <property type="evidence" value="ECO:0007669"/>
    <property type="project" value="UniProtKB-KW"/>
</dbReference>
<protein>
    <recommendedName>
        <fullName evidence="8">Abasic site processing protein</fullName>
        <ecNumber evidence="8">3.4.-.-</ecNumber>
    </recommendedName>
</protein>
<keyword evidence="2 8" id="KW-0645">Protease</keyword>
<dbReference type="Gene3D" id="3.90.1680.10">
    <property type="entry name" value="SOS response associated peptidase-like"/>
    <property type="match status" value="1"/>
</dbReference>
<dbReference type="PANTHER" id="PTHR13604">
    <property type="entry name" value="DC12-RELATED"/>
    <property type="match status" value="1"/>
</dbReference>
<dbReference type="InterPro" id="IPR003738">
    <property type="entry name" value="SRAP"/>
</dbReference>
<keyword evidence="6" id="KW-0238">DNA-binding</keyword>
<evidence type="ECO:0000256" key="4">
    <source>
        <dbReference type="ARBA" id="ARBA00022801"/>
    </source>
</evidence>
<dbReference type="SUPFAM" id="SSF143081">
    <property type="entry name" value="BB1717-like"/>
    <property type="match status" value="1"/>
</dbReference>
<comment type="similarity">
    <text evidence="1 8">Belongs to the SOS response-associated peptidase family.</text>
</comment>
<dbReference type="InterPro" id="IPR036590">
    <property type="entry name" value="SRAP-like"/>
</dbReference>
<name>A0A9X1XTJ3_9FLAO</name>
<dbReference type="Proteomes" id="UP001139260">
    <property type="component" value="Unassembled WGS sequence"/>
</dbReference>
<evidence type="ECO:0000256" key="7">
    <source>
        <dbReference type="ARBA" id="ARBA00023239"/>
    </source>
</evidence>
<dbReference type="RefSeq" id="WP_248429052.1">
    <property type="nucleotide sequence ID" value="NZ_JALNUB010000009.1"/>
</dbReference>
<evidence type="ECO:0000313" key="9">
    <source>
        <dbReference type="EMBL" id="MCK8142967.1"/>
    </source>
</evidence>
<comment type="caution">
    <text evidence="9">The sequence shown here is derived from an EMBL/GenBank/DDBJ whole genome shotgun (WGS) entry which is preliminary data.</text>
</comment>
<keyword evidence="7" id="KW-0456">Lyase</keyword>
<evidence type="ECO:0000256" key="2">
    <source>
        <dbReference type="ARBA" id="ARBA00022670"/>
    </source>
</evidence>
<dbReference type="EMBL" id="JALNUB010000009">
    <property type="protein sequence ID" value="MCK8142967.1"/>
    <property type="molecule type" value="Genomic_DNA"/>
</dbReference>